<dbReference type="Proteomes" id="UP001165960">
    <property type="component" value="Unassembled WGS sequence"/>
</dbReference>
<keyword evidence="2" id="KW-1185">Reference proteome</keyword>
<accession>A0ACC2RWY8</accession>
<name>A0ACC2RWY8_9FUNG</name>
<reference evidence="1" key="1">
    <citation type="submission" date="2022-04" db="EMBL/GenBank/DDBJ databases">
        <title>Genome of the entomopathogenic fungus Entomophthora muscae.</title>
        <authorList>
            <person name="Elya C."/>
            <person name="Lovett B.R."/>
            <person name="Lee E."/>
            <person name="Macias A.M."/>
            <person name="Hajek A.E."/>
            <person name="De Bivort B.L."/>
            <person name="Kasson M.T."/>
            <person name="De Fine Licht H.H."/>
            <person name="Stajich J.E."/>
        </authorList>
    </citation>
    <scope>NUCLEOTIDE SEQUENCE</scope>
    <source>
        <strain evidence="1">Berkeley</strain>
    </source>
</reference>
<evidence type="ECO:0000313" key="1">
    <source>
        <dbReference type="EMBL" id="KAJ9054609.1"/>
    </source>
</evidence>
<dbReference type="EMBL" id="QTSX02006435">
    <property type="protein sequence ID" value="KAJ9054609.1"/>
    <property type="molecule type" value="Genomic_DNA"/>
</dbReference>
<proteinExistence type="predicted"/>
<organism evidence="1 2">
    <name type="scientific">Entomophthora muscae</name>
    <dbReference type="NCBI Taxonomy" id="34485"/>
    <lineage>
        <taxon>Eukaryota</taxon>
        <taxon>Fungi</taxon>
        <taxon>Fungi incertae sedis</taxon>
        <taxon>Zoopagomycota</taxon>
        <taxon>Entomophthoromycotina</taxon>
        <taxon>Entomophthoromycetes</taxon>
        <taxon>Entomophthorales</taxon>
        <taxon>Entomophthoraceae</taxon>
        <taxon>Entomophthora</taxon>
    </lineage>
</organism>
<comment type="caution">
    <text evidence="1">The sequence shown here is derived from an EMBL/GenBank/DDBJ whole genome shotgun (WGS) entry which is preliminary data.</text>
</comment>
<protein>
    <submittedName>
        <fullName evidence="1">Ubiquitin-like protein</fullName>
    </submittedName>
</protein>
<gene>
    <name evidence="1" type="primary">atg12_1</name>
    <name evidence="1" type="ORF">DSO57_1012676</name>
</gene>
<sequence>MDLPKELHSERSLEAEEINSPLSPVKNELIQRPSSSNLGSTVENQTRDAEKVIVRFRAVGNAPIMKRNHYNIKTSFKFRALTNFLRKELGYKSSESLFLYVNSSFAPSPDESVSNLFKCFQVDNQLIINYCTSQAWG</sequence>
<evidence type="ECO:0000313" key="2">
    <source>
        <dbReference type="Proteomes" id="UP001165960"/>
    </source>
</evidence>